<evidence type="ECO:0000256" key="1">
    <source>
        <dbReference type="SAM" id="Phobius"/>
    </source>
</evidence>
<protein>
    <recommendedName>
        <fullName evidence="6">Gliding motility-associated protein GldM N-terminal domain-containing protein</fullName>
    </recommendedName>
</protein>
<feature type="domain" description="Gliding motility-associated protein GldM first immunoglobulin-like" evidence="3">
    <location>
        <begin position="209"/>
        <end position="297"/>
    </location>
</feature>
<reference evidence="5" key="1">
    <citation type="journal article" date="2019" name="Int. J. Syst. Evol. Microbiol.">
        <title>The Global Catalogue of Microorganisms (GCM) 10K type strain sequencing project: providing services to taxonomists for standard genome sequencing and annotation.</title>
        <authorList>
            <consortium name="The Broad Institute Genomics Platform"/>
            <consortium name="The Broad Institute Genome Sequencing Center for Infectious Disease"/>
            <person name="Wu L."/>
            <person name="Ma J."/>
        </authorList>
    </citation>
    <scope>NUCLEOTIDE SEQUENCE [LARGE SCALE GENOMIC DNA]</scope>
    <source>
        <strain evidence="5">JCM 17923</strain>
    </source>
</reference>
<sequence length="299" mass="33824">MSLRTYLVLALPLAIIGAAAYVFYQQYELQKRLDLQLQELDYTLMERNERNDQAAEHQLRNIQASVVKNQNQASDLTVLHGAESLRQQTKALCEVLHARREDLLRATGNNPGTLLLRHRNATDQVKGYLGPGTAAAQQIHKDIARYKARTRQYYPTDTAQLAFPSLQAVTVVVALAAFSQLEADVLARERRFQQDLAKRVGTKQLLGRLKIMASAESNLVAPGELYRAKLFIDRVLVIENAQMYCNGQPVEMGPDGIGRVSFRAPMQPGRATWKASMRFRINGRDTTFQRLVNYRVARR</sequence>
<accession>A0ABP8IG52</accession>
<evidence type="ECO:0000313" key="5">
    <source>
        <dbReference type="Proteomes" id="UP001501153"/>
    </source>
</evidence>
<feature type="transmembrane region" description="Helical" evidence="1">
    <location>
        <begin position="6"/>
        <end position="24"/>
    </location>
</feature>
<dbReference type="InterPro" id="IPR048405">
    <property type="entry name" value="GldM_Ig-like-1"/>
</dbReference>
<dbReference type="EMBL" id="BAABGZ010000027">
    <property type="protein sequence ID" value="GAA4358207.1"/>
    <property type="molecule type" value="Genomic_DNA"/>
</dbReference>
<keyword evidence="1" id="KW-0472">Membrane</keyword>
<comment type="caution">
    <text evidence="4">The sequence shown here is derived from an EMBL/GenBank/DDBJ whole genome shotgun (WGS) entry which is preliminary data.</text>
</comment>
<gene>
    <name evidence="4" type="ORF">GCM10023185_23610</name>
</gene>
<evidence type="ECO:0008006" key="6">
    <source>
        <dbReference type="Google" id="ProtNLM"/>
    </source>
</evidence>
<keyword evidence="1" id="KW-1133">Transmembrane helix</keyword>
<dbReference type="InterPro" id="IPR022720">
    <property type="entry name" value="Motility-assoc_prot_GldM_N"/>
</dbReference>
<dbReference type="RefSeq" id="WP_345236253.1">
    <property type="nucleotide sequence ID" value="NZ_BAABGZ010000027.1"/>
</dbReference>
<keyword evidence="5" id="KW-1185">Reference proteome</keyword>
<feature type="domain" description="Gliding motility-associated protein GldM N-terminal" evidence="2">
    <location>
        <begin position="40"/>
        <end position="158"/>
    </location>
</feature>
<evidence type="ECO:0000259" key="2">
    <source>
        <dbReference type="Pfam" id="PF12081"/>
    </source>
</evidence>
<evidence type="ECO:0000313" key="4">
    <source>
        <dbReference type="EMBL" id="GAA4358207.1"/>
    </source>
</evidence>
<keyword evidence="1" id="KW-0812">Transmembrane</keyword>
<organism evidence="4 5">
    <name type="scientific">Hymenobacter saemangeumensis</name>
    <dbReference type="NCBI Taxonomy" id="1084522"/>
    <lineage>
        <taxon>Bacteria</taxon>
        <taxon>Pseudomonadati</taxon>
        <taxon>Bacteroidota</taxon>
        <taxon>Cytophagia</taxon>
        <taxon>Cytophagales</taxon>
        <taxon>Hymenobacteraceae</taxon>
        <taxon>Hymenobacter</taxon>
    </lineage>
</organism>
<proteinExistence type="predicted"/>
<dbReference type="Proteomes" id="UP001501153">
    <property type="component" value="Unassembled WGS sequence"/>
</dbReference>
<name>A0ABP8IG52_9BACT</name>
<dbReference type="Pfam" id="PF12081">
    <property type="entry name" value="GldM_1st"/>
    <property type="match status" value="1"/>
</dbReference>
<dbReference type="Pfam" id="PF21601">
    <property type="entry name" value="GldM_2nd"/>
    <property type="match status" value="1"/>
</dbReference>
<evidence type="ECO:0000259" key="3">
    <source>
        <dbReference type="Pfam" id="PF21601"/>
    </source>
</evidence>